<dbReference type="AlphaFoldDB" id="A0A6J5YFC6"/>
<accession>A0A6J5YFC6</accession>
<dbReference type="InterPro" id="IPR043519">
    <property type="entry name" value="NT_sf"/>
</dbReference>
<reference evidence="1" key="1">
    <citation type="submission" date="2020-05" db="EMBL/GenBank/DDBJ databases">
        <authorList>
            <person name="Chiriac C."/>
            <person name="Salcher M."/>
            <person name="Ghai R."/>
            <person name="Kavagutti S V."/>
        </authorList>
    </citation>
    <scope>NUCLEOTIDE SEQUENCE</scope>
</reference>
<organism evidence="1">
    <name type="scientific">freshwater metagenome</name>
    <dbReference type="NCBI Taxonomy" id="449393"/>
    <lineage>
        <taxon>unclassified sequences</taxon>
        <taxon>metagenomes</taxon>
        <taxon>ecological metagenomes</taxon>
    </lineage>
</organism>
<name>A0A6J5YFC6_9ZZZZ</name>
<dbReference type="EMBL" id="CAEMXZ010000111">
    <property type="protein sequence ID" value="CAB4324175.1"/>
    <property type="molecule type" value="Genomic_DNA"/>
</dbReference>
<proteinExistence type="predicted"/>
<protein>
    <submittedName>
        <fullName evidence="1">Unannotated protein</fullName>
    </submittedName>
</protein>
<gene>
    <name evidence="1" type="ORF">UFOPK1392_01939</name>
</gene>
<dbReference type="SUPFAM" id="SSF81301">
    <property type="entry name" value="Nucleotidyltransferase"/>
    <property type="match status" value="1"/>
</dbReference>
<sequence>MTDVAGAFTHVARTLESHEIPYVVVGSVAAAAWGIIRATRDLDLAMTIGTTSPLELTESLATSGLYLPRDAAIEALANAGSFNVLDPTTGSKIDIFACRSDDEFEQMRLSRRVRVSVLGIDSWVASAEDLVLAKLRWRSETGSEVQWRDCVEIAAVNNLDLLHLRTWAQTLNIADDLEALIASRPD</sequence>
<dbReference type="Gene3D" id="3.30.460.40">
    <property type="match status" value="1"/>
</dbReference>
<evidence type="ECO:0000313" key="1">
    <source>
        <dbReference type="EMBL" id="CAB4324175.1"/>
    </source>
</evidence>